<dbReference type="SUPFAM" id="SSF52540">
    <property type="entry name" value="P-loop containing nucleoside triphosphate hydrolases"/>
    <property type="match status" value="1"/>
</dbReference>
<feature type="domain" description="Helicase C-terminal" evidence="2">
    <location>
        <begin position="370"/>
        <end position="520"/>
    </location>
</feature>
<dbReference type="InterPro" id="IPR050742">
    <property type="entry name" value="Helicase_Restrict-Modif_Enz"/>
</dbReference>
<dbReference type="GO" id="GO:0003677">
    <property type="term" value="F:DNA binding"/>
    <property type="evidence" value="ECO:0007669"/>
    <property type="project" value="InterPro"/>
</dbReference>
<dbReference type="PANTHER" id="PTHR47396:SF1">
    <property type="entry name" value="ATP-DEPENDENT HELICASE IRC3-RELATED"/>
    <property type="match status" value="1"/>
</dbReference>
<evidence type="ECO:0008006" key="5">
    <source>
        <dbReference type="Google" id="ProtNLM"/>
    </source>
</evidence>
<dbReference type="PANTHER" id="PTHR47396">
    <property type="entry name" value="TYPE I RESTRICTION ENZYME ECOKI R PROTEIN"/>
    <property type="match status" value="1"/>
</dbReference>
<dbReference type="CDD" id="cd18032">
    <property type="entry name" value="DEXHc_RE_I_III_res"/>
    <property type="match status" value="1"/>
</dbReference>
<dbReference type="InterPro" id="IPR014001">
    <property type="entry name" value="Helicase_ATP-bd"/>
</dbReference>
<dbReference type="EMBL" id="NGPL01000040">
    <property type="protein sequence ID" value="OYS68657.1"/>
    <property type="molecule type" value="Genomic_DNA"/>
</dbReference>
<organism evidence="3 4">
    <name type="scientific">Limosilactobacillus reuteri</name>
    <name type="common">Lactobacillus reuteri</name>
    <dbReference type="NCBI Taxonomy" id="1598"/>
    <lineage>
        <taxon>Bacteria</taxon>
        <taxon>Bacillati</taxon>
        <taxon>Bacillota</taxon>
        <taxon>Bacilli</taxon>
        <taxon>Lactobacillales</taxon>
        <taxon>Lactobacillaceae</taxon>
        <taxon>Limosilactobacillus</taxon>
    </lineage>
</organism>
<accession>A0A256SP93</accession>
<evidence type="ECO:0000313" key="4">
    <source>
        <dbReference type="Proteomes" id="UP000215747"/>
    </source>
</evidence>
<evidence type="ECO:0000259" key="1">
    <source>
        <dbReference type="PROSITE" id="PS51192"/>
    </source>
</evidence>
<comment type="caution">
    <text evidence="3">The sequence shown here is derived from an EMBL/GenBank/DDBJ whole genome shotgun (WGS) entry which is preliminary data.</text>
</comment>
<dbReference type="SMART" id="SM00487">
    <property type="entry name" value="DEXDc"/>
    <property type="match status" value="1"/>
</dbReference>
<dbReference type="AlphaFoldDB" id="A0A256SP93"/>
<reference evidence="3 4" key="2">
    <citation type="submission" date="2017-09" db="EMBL/GenBank/DDBJ databases">
        <title>Tripartite evolution among Lactobacillus johnsonii, Lactobacillus taiwanensis, Lactobacillus reuteri and their rodent host.</title>
        <authorList>
            <person name="Wang T."/>
            <person name="Knowles S."/>
            <person name="Cheng C."/>
        </authorList>
    </citation>
    <scope>NUCLEOTIDE SEQUENCE [LARGE SCALE GENOMIC DNA]</scope>
    <source>
        <strain evidence="3 4">114h</strain>
    </source>
</reference>
<evidence type="ECO:0000259" key="2">
    <source>
        <dbReference type="PROSITE" id="PS51194"/>
    </source>
</evidence>
<dbReference type="PROSITE" id="PS51192">
    <property type="entry name" value="HELICASE_ATP_BIND_1"/>
    <property type="match status" value="1"/>
</dbReference>
<dbReference type="GO" id="GO:0016787">
    <property type="term" value="F:hydrolase activity"/>
    <property type="evidence" value="ECO:0007669"/>
    <property type="project" value="InterPro"/>
</dbReference>
<dbReference type="InterPro" id="IPR006935">
    <property type="entry name" value="Helicase/UvrB_N"/>
</dbReference>
<dbReference type="Proteomes" id="UP000215747">
    <property type="component" value="Unassembled WGS sequence"/>
</dbReference>
<gene>
    <name evidence="3" type="ORF">CBF96_07150</name>
</gene>
<reference evidence="4" key="1">
    <citation type="submission" date="2017-05" db="EMBL/GenBank/DDBJ databases">
        <authorList>
            <person name="Lin X.B."/>
            <person name="Stothard P."/>
            <person name="Tasseva G."/>
            <person name="Walter J."/>
        </authorList>
    </citation>
    <scope>NUCLEOTIDE SEQUENCE [LARGE SCALE GENOMIC DNA]</scope>
    <source>
        <strain evidence="4">114h</strain>
    </source>
</reference>
<dbReference type="CDD" id="cd18799">
    <property type="entry name" value="SF2_C_EcoAI-like"/>
    <property type="match status" value="1"/>
</dbReference>
<dbReference type="SMART" id="SM00490">
    <property type="entry name" value="HELICc"/>
    <property type="match status" value="1"/>
</dbReference>
<dbReference type="InterPro" id="IPR027417">
    <property type="entry name" value="P-loop_NTPase"/>
</dbReference>
<protein>
    <recommendedName>
        <fullName evidence="5">DEAD/DEAH box helicase</fullName>
    </recommendedName>
</protein>
<feature type="domain" description="Helicase ATP-binding" evidence="1">
    <location>
        <begin position="158"/>
        <end position="316"/>
    </location>
</feature>
<dbReference type="PROSITE" id="PS51194">
    <property type="entry name" value="HELICASE_CTER"/>
    <property type="match status" value="1"/>
</dbReference>
<dbReference type="GO" id="GO:0005829">
    <property type="term" value="C:cytosol"/>
    <property type="evidence" value="ECO:0007669"/>
    <property type="project" value="TreeGrafter"/>
</dbReference>
<dbReference type="Gene3D" id="3.40.50.300">
    <property type="entry name" value="P-loop containing nucleotide triphosphate hydrolases"/>
    <property type="match status" value="2"/>
</dbReference>
<evidence type="ECO:0000313" key="3">
    <source>
        <dbReference type="EMBL" id="OYS68657.1"/>
    </source>
</evidence>
<dbReference type="InterPro" id="IPR001650">
    <property type="entry name" value="Helicase_C-like"/>
</dbReference>
<sequence>MDQLEKFFKENQVVQDSERIFVREFMIPLIGLDNVLKYLKPQYPFIDQTGRERRIDFAINDENFSDKIAFEIDGESYHAEGAVSSEYFDDSLFRQNELVMAGWNVLRFSFTQLQDPKKREYVSETLKLALRKFTNLVSSKVHGPNELQKKALKALAYTRDYKKQNKGVVIMPTGTGKTYLSAMDMKRYLKSKGKSARGLFIVHNLEILRQSRAAYFDIFGDDVKLGILNGKQKENLFQSKVLFASKDSLVSKENIKQFKPTEFSYIVVDEVQHAAAKTYKKIFEYFKPQFMLGMTATPERHDRKDIMELFNYQKIIEFSLNDAIENDFLVQVEYHGLTDDVDYTKIRHNGFKYNMEDLDRYLNIQSRNQEILNKYQELLQGSKTIAFCVGKSHADKMADLFNQNGIKSIAIYSGNDKDDTEKRIERFRNNEFNVAFVVDMFNEGVDIPNVRGLMFLRPTESKTIFIQQLGRGLRLSLGKEKTIVLDFIGNYYKVNRVREWLSNGKKKKVRGSDGRLKEVYDYGKGMKVEFSDKVEQLMDQQSMETANYSKQELEEEYYVIKDKRNGKRINKFDWINNSNIPLSVIVKQYGSWHKFIESLGELTESSYHYPQGTSLGHILYIMQHLSNDERKDTLISEEYVRLTGSLSKSPDGKDKKQRQTKYKLQALMELGLIEDARKTHSNDLILTKIGKKFCKTFKPLLDNIDLSMKTKGSWTLRQSEDYFNTQILNYIDTNKAAFDLWVNLMLNFDAFVQYLHVIYFEYRTIIIKKKKLYDGFFESPFVRRYIDNNGIKESKGTNADHRVPLLNNIAASIGLIDIQRSTIAVKKILLNSTLLRISDADNNECINERLRLAKYPQKTSTSNEVEAMKELFGPDFGTKNFKFNSKDMIIIEE</sequence>
<dbReference type="Pfam" id="PF04851">
    <property type="entry name" value="ResIII"/>
    <property type="match status" value="1"/>
</dbReference>
<proteinExistence type="predicted"/>
<name>A0A256SP93_LIMRT</name>
<dbReference type="GO" id="GO:0005524">
    <property type="term" value="F:ATP binding"/>
    <property type="evidence" value="ECO:0007669"/>
    <property type="project" value="InterPro"/>
</dbReference>
<dbReference type="Pfam" id="PF00271">
    <property type="entry name" value="Helicase_C"/>
    <property type="match status" value="1"/>
</dbReference>
<dbReference type="RefSeq" id="WP_094537247.1">
    <property type="nucleotide sequence ID" value="NZ_NGPL01000040.1"/>
</dbReference>